<dbReference type="OrthoDB" id="9810818at2"/>
<feature type="domain" description="EamA" evidence="8">
    <location>
        <begin position="21"/>
        <end position="156"/>
    </location>
</feature>
<evidence type="ECO:0000259" key="8">
    <source>
        <dbReference type="Pfam" id="PF00892"/>
    </source>
</evidence>
<name>A0A2T0B373_9CLOT</name>
<comment type="caution">
    <text evidence="9">The sequence shown here is derived from an EMBL/GenBank/DDBJ whole genome shotgun (WGS) entry which is preliminary data.</text>
</comment>
<feature type="transmembrane region" description="Helical" evidence="7">
    <location>
        <begin position="21"/>
        <end position="39"/>
    </location>
</feature>
<organism evidence="9 10">
    <name type="scientific">Clostridium liquoris</name>
    <dbReference type="NCBI Taxonomy" id="1289519"/>
    <lineage>
        <taxon>Bacteria</taxon>
        <taxon>Bacillati</taxon>
        <taxon>Bacillota</taxon>
        <taxon>Clostridia</taxon>
        <taxon>Eubacteriales</taxon>
        <taxon>Clostridiaceae</taxon>
        <taxon>Clostridium</taxon>
    </lineage>
</organism>
<dbReference type="AlphaFoldDB" id="A0A2T0B373"/>
<feature type="transmembrane region" description="Helical" evidence="7">
    <location>
        <begin position="259"/>
        <end position="277"/>
    </location>
</feature>
<dbReference type="InterPro" id="IPR000620">
    <property type="entry name" value="EamA_dom"/>
</dbReference>
<evidence type="ECO:0000256" key="7">
    <source>
        <dbReference type="SAM" id="Phobius"/>
    </source>
</evidence>
<evidence type="ECO:0000256" key="6">
    <source>
        <dbReference type="ARBA" id="ARBA00023136"/>
    </source>
</evidence>
<dbReference type="Proteomes" id="UP000239706">
    <property type="component" value="Unassembled WGS sequence"/>
</dbReference>
<feature type="transmembrane region" description="Helical" evidence="7">
    <location>
        <begin position="87"/>
        <end position="109"/>
    </location>
</feature>
<feature type="transmembrane region" description="Helical" evidence="7">
    <location>
        <begin position="142"/>
        <end position="162"/>
    </location>
</feature>
<comment type="subcellular location">
    <subcellularLocation>
        <location evidence="1">Cell membrane</location>
        <topology evidence="1">Multi-pass membrane protein</topology>
    </subcellularLocation>
</comment>
<dbReference type="InterPro" id="IPR037185">
    <property type="entry name" value="EmrE-like"/>
</dbReference>
<dbReference type="PANTHER" id="PTHR32322">
    <property type="entry name" value="INNER MEMBRANE TRANSPORTER"/>
    <property type="match status" value="1"/>
</dbReference>
<feature type="transmembrane region" description="Helical" evidence="7">
    <location>
        <begin position="283"/>
        <end position="300"/>
    </location>
</feature>
<accession>A0A2T0B373</accession>
<feature type="transmembrane region" description="Helical" evidence="7">
    <location>
        <begin position="115"/>
        <end position="133"/>
    </location>
</feature>
<keyword evidence="6 7" id="KW-0472">Membrane</keyword>
<feature type="transmembrane region" description="Helical" evidence="7">
    <location>
        <begin position="51"/>
        <end position="75"/>
    </location>
</feature>
<evidence type="ECO:0000313" key="10">
    <source>
        <dbReference type="Proteomes" id="UP000239706"/>
    </source>
</evidence>
<keyword evidence="10" id="KW-1185">Reference proteome</keyword>
<dbReference type="GO" id="GO:0005886">
    <property type="term" value="C:plasma membrane"/>
    <property type="evidence" value="ECO:0007669"/>
    <property type="project" value="UniProtKB-SubCell"/>
</dbReference>
<evidence type="ECO:0000313" key="9">
    <source>
        <dbReference type="EMBL" id="PRR78354.1"/>
    </source>
</evidence>
<evidence type="ECO:0000256" key="1">
    <source>
        <dbReference type="ARBA" id="ARBA00004651"/>
    </source>
</evidence>
<evidence type="ECO:0000256" key="2">
    <source>
        <dbReference type="ARBA" id="ARBA00007362"/>
    </source>
</evidence>
<dbReference type="SUPFAM" id="SSF103481">
    <property type="entry name" value="Multidrug resistance efflux transporter EmrE"/>
    <property type="match status" value="2"/>
</dbReference>
<feature type="transmembrane region" description="Helical" evidence="7">
    <location>
        <begin position="174"/>
        <end position="190"/>
    </location>
</feature>
<dbReference type="RefSeq" id="WP_106063866.1">
    <property type="nucleotide sequence ID" value="NZ_PVXO01000047.1"/>
</dbReference>
<keyword evidence="3" id="KW-1003">Cell membrane</keyword>
<feature type="domain" description="EamA" evidence="8">
    <location>
        <begin position="171"/>
        <end position="300"/>
    </location>
</feature>
<feature type="transmembrane region" description="Helical" evidence="7">
    <location>
        <begin position="233"/>
        <end position="252"/>
    </location>
</feature>
<reference evidence="9 10" key="1">
    <citation type="submission" date="2018-03" db="EMBL/GenBank/DDBJ databases">
        <title>Genome sequence of Clostridium liquoris DSM 100320.</title>
        <authorList>
            <person name="Poehlein A."/>
            <person name="Daniel R."/>
        </authorList>
    </citation>
    <scope>NUCLEOTIDE SEQUENCE [LARGE SCALE GENOMIC DNA]</scope>
    <source>
        <strain evidence="9 10">DSM 100320</strain>
    </source>
</reference>
<evidence type="ECO:0000256" key="3">
    <source>
        <dbReference type="ARBA" id="ARBA00022475"/>
    </source>
</evidence>
<evidence type="ECO:0000256" key="5">
    <source>
        <dbReference type="ARBA" id="ARBA00022989"/>
    </source>
</evidence>
<proteinExistence type="inferred from homology"/>
<sequence>MAQKNTYLSVKNKTINKEKLSYIYVFIAAMLWGSAPSIGKIMLKDLNNYQLLFYVSLIASISLFVICCLHGKLYIIKNYDKKDYLNFARMSFVGVFLYYIFYYGALTYAPAQEAFIVNYTWPVWVVIFATLILKEPFNFKKLISIILGFIGIYLVASKGQLTLSFSPQTLKGDILAMLGAICYGFFSVLGKKQNYERYSSTMFYYMFAFIYITVYLILFSSIPKISLKQLLGIIWMGTCCSGLASVCWFLALKYGDTAKMSNTIFITPFISLVYIFFILGEKILISSFIGLVFIGTGIIIENHKKTLG</sequence>
<dbReference type="PANTHER" id="PTHR32322:SF18">
    <property type="entry name" value="S-ADENOSYLMETHIONINE_S-ADENOSYLHOMOCYSTEINE TRANSPORTER"/>
    <property type="match status" value="1"/>
</dbReference>
<dbReference type="InterPro" id="IPR050638">
    <property type="entry name" value="AA-Vitamin_Transporters"/>
</dbReference>
<keyword evidence="4 7" id="KW-0812">Transmembrane</keyword>
<dbReference type="EMBL" id="PVXO01000047">
    <property type="protein sequence ID" value="PRR78354.1"/>
    <property type="molecule type" value="Genomic_DNA"/>
</dbReference>
<protein>
    <submittedName>
        <fullName evidence="9">Putative inner membrane transporter yiJE</fullName>
    </submittedName>
</protein>
<evidence type="ECO:0000256" key="4">
    <source>
        <dbReference type="ARBA" id="ARBA00022692"/>
    </source>
</evidence>
<comment type="similarity">
    <text evidence="2">Belongs to the EamA transporter family.</text>
</comment>
<dbReference type="Pfam" id="PF00892">
    <property type="entry name" value="EamA"/>
    <property type="match status" value="2"/>
</dbReference>
<gene>
    <name evidence="9" type="primary">yijE_1</name>
    <name evidence="9" type="ORF">CLLI_17810</name>
</gene>
<feature type="transmembrane region" description="Helical" evidence="7">
    <location>
        <begin position="202"/>
        <end position="221"/>
    </location>
</feature>
<keyword evidence="5 7" id="KW-1133">Transmembrane helix</keyword>